<evidence type="ECO:0000256" key="9">
    <source>
        <dbReference type="ARBA" id="ARBA00022806"/>
    </source>
</evidence>
<dbReference type="InterPro" id="IPR001650">
    <property type="entry name" value="Helicase_C-like"/>
</dbReference>
<keyword evidence="7" id="KW-0255">Endonuclease</keyword>
<keyword evidence="3" id="KW-0540">Nuclease</keyword>
<dbReference type="SMART" id="SM00949">
    <property type="entry name" value="PAZ"/>
    <property type="match status" value="1"/>
</dbReference>
<evidence type="ECO:0000259" key="17">
    <source>
        <dbReference type="PROSITE" id="PS50142"/>
    </source>
</evidence>
<evidence type="ECO:0000256" key="8">
    <source>
        <dbReference type="ARBA" id="ARBA00022801"/>
    </source>
</evidence>
<dbReference type="InterPro" id="IPR000999">
    <property type="entry name" value="RNase_III_dom"/>
</dbReference>
<evidence type="ECO:0000259" key="20">
    <source>
        <dbReference type="PROSITE" id="PS51194"/>
    </source>
</evidence>
<evidence type="ECO:0000259" key="21">
    <source>
        <dbReference type="PROSITE" id="PS51327"/>
    </source>
</evidence>
<dbReference type="GO" id="GO:0005737">
    <property type="term" value="C:cytoplasm"/>
    <property type="evidence" value="ECO:0007669"/>
    <property type="project" value="TreeGrafter"/>
</dbReference>
<dbReference type="SMART" id="SM00490">
    <property type="entry name" value="HELICc"/>
    <property type="match status" value="1"/>
</dbReference>
<keyword evidence="12 16" id="KW-0694">RNA-binding</keyword>
<dbReference type="PROSITE" id="PS00517">
    <property type="entry name" value="RNASE_3_1"/>
    <property type="match status" value="1"/>
</dbReference>
<dbReference type="CDD" id="cd15903">
    <property type="entry name" value="Dicer_PBD"/>
    <property type="match status" value="1"/>
</dbReference>
<keyword evidence="9" id="KW-0347">Helicase</keyword>
<dbReference type="CDD" id="cd00593">
    <property type="entry name" value="RIBOc"/>
    <property type="match status" value="2"/>
</dbReference>
<dbReference type="SUPFAM" id="SSF101690">
    <property type="entry name" value="PAZ domain"/>
    <property type="match status" value="1"/>
</dbReference>
<dbReference type="Pfam" id="PF03368">
    <property type="entry name" value="Dicer_dimer"/>
    <property type="match status" value="1"/>
</dbReference>
<feature type="domain" description="Helicase C-terminal" evidence="20">
    <location>
        <begin position="210"/>
        <end position="381"/>
    </location>
</feature>
<dbReference type="GO" id="GO:0004525">
    <property type="term" value="F:ribonuclease III activity"/>
    <property type="evidence" value="ECO:0007669"/>
    <property type="project" value="InterPro"/>
</dbReference>
<dbReference type="InterPro" id="IPR036085">
    <property type="entry name" value="PAZ_dom_sf"/>
</dbReference>
<dbReference type="GO" id="GO:0005524">
    <property type="term" value="F:ATP binding"/>
    <property type="evidence" value="ECO:0007669"/>
    <property type="project" value="UniProtKB-KW"/>
</dbReference>
<dbReference type="InterPro" id="IPR036389">
    <property type="entry name" value="RNase_III_sf"/>
</dbReference>
<keyword evidence="13" id="KW-0943">RNA-mediated gene silencing</keyword>
<organism evidence="22 23">
    <name type="scientific">Parelaphostrongylus tenuis</name>
    <name type="common">Meningeal worm</name>
    <dbReference type="NCBI Taxonomy" id="148309"/>
    <lineage>
        <taxon>Eukaryota</taxon>
        <taxon>Metazoa</taxon>
        <taxon>Ecdysozoa</taxon>
        <taxon>Nematoda</taxon>
        <taxon>Chromadorea</taxon>
        <taxon>Rhabditida</taxon>
        <taxon>Rhabditina</taxon>
        <taxon>Rhabditomorpha</taxon>
        <taxon>Strongyloidea</taxon>
        <taxon>Metastrongylidae</taxon>
        <taxon>Parelaphostrongylus</taxon>
    </lineage>
</organism>
<evidence type="ECO:0000256" key="5">
    <source>
        <dbReference type="ARBA" id="ARBA00022737"/>
    </source>
</evidence>
<evidence type="ECO:0000313" key="22">
    <source>
        <dbReference type="EMBL" id="KAJ1365630.1"/>
    </source>
</evidence>
<dbReference type="Gene3D" id="3.30.160.380">
    <property type="entry name" value="Dicer dimerisation domain"/>
    <property type="match status" value="1"/>
</dbReference>
<dbReference type="EMBL" id="JAHQIW010005317">
    <property type="protein sequence ID" value="KAJ1365630.1"/>
    <property type="molecule type" value="Genomic_DNA"/>
</dbReference>
<comment type="caution">
    <text evidence="22">The sequence shown here is derived from an EMBL/GenBank/DDBJ whole genome shotgun (WGS) entry which is preliminary data.</text>
</comment>
<dbReference type="PANTHER" id="PTHR14950">
    <property type="entry name" value="DICER-RELATED"/>
    <property type="match status" value="1"/>
</dbReference>
<feature type="domain" description="PAZ" evidence="18">
    <location>
        <begin position="691"/>
        <end position="792"/>
    </location>
</feature>
<dbReference type="InterPro" id="IPR027417">
    <property type="entry name" value="P-loop_NTPase"/>
</dbReference>
<evidence type="ECO:0000313" key="23">
    <source>
        <dbReference type="Proteomes" id="UP001196413"/>
    </source>
</evidence>
<keyword evidence="14" id="KW-0464">Manganese</keyword>
<dbReference type="GO" id="GO:0006309">
    <property type="term" value="P:apoptotic DNA fragmentation"/>
    <property type="evidence" value="ECO:0007669"/>
    <property type="project" value="TreeGrafter"/>
</dbReference>
<dbReference type="GO" id="GO:0046872">
    <property type="term" value="F:metal ion binding"/>
    <property type="evidence" value="ECO:0007669"/>
    <property type="project" value="UniProtKB-KW"/>
</dbReference>
<dbReference type="Pfam" id="PF00636">
    <property type="entry name" value="Ribonuclease_3"/>
    <property type="match status" value="2"/>
</dbReference>
<evidence type="ECO:0000259" key="18">
    <source>
        <dbReference type="PROSITE" id="PS50821"/>
    </source>
</evidence>
<proteinExistence type="inferred from homology"/>
<keyword evidence="5" id="KW-0677">Repeat</keyword>
<dbReference type="FunFam" id="1.10.1520.10:FF:000023">
    <property type="entry name" value="Endoribonuclease dcr-1"/>
    <property type="match status" value="1"/>
</dbReference>
<name>A0AAD5MW32_PARTN</name>
<evidence type="ECO:0000256" key="2">
    <source>
        <dbReference type="ARBA" id="ARBA00001946"/>
    </source>
</evidence>
<dbReference type="Proteomes" id="UP001196413">
    <property type="component" value="Unassembled WGS sequence"/>
</dbReference>
<dbReference type="Gene3D" id="1.10.1520.10">
    <property type="entry name" value="Ribonuclease III domain"/>
    <property type="match status" value="2"/>
</dbReference>
<dbReference type="GO" id="GO:0031054">
    <property type="term" value="P:pre-miRNA processing"/>
    <property type="evidence" value="ECO:0007669"/>
    <property type="project" value="TreeGrafter"/>
</dbReference>
<dbReference type="GO" id="GO:0004386">
    <property type="term" value="F:helicase activity"/>
    <property type="evidence" value="ECO:0007669"/>
    <property type="project" value="UniProtKB-KW"/>
</dbReference>
<evidence type="ECO:0000256" key="10">
    <source>
        <dbReference type="ARBA" id="ARBA00022840"/>
    </source>
</evidence>
<feature type="domain" description="RNase III" evidence="17">
    <location>
        <begin position="1135"/>
        <end position="1359"/>
    </location>
</feature>
<dbReference type="SMART" id="SM00535">
    <property type="entry name" value="RIBOc"/>
    <property type="match status" value="2"/>
</dbReference>
<evidence type="ECO:0000256" key="14">
    <source>
        <dbReference type="ARBA" id="ARBA00023211"/>
    </source>
</evidence>
<evidence type="ECO:0000256" key="7">
    <source>
        <dbReference type="ARBA" id="ARBA00022759"/>
    </source>
</evidence>
<protein>
    <submittedName>
        <fullName evidence="22">Protein Dicer</fullName>
    </submittedName>
</protein>
<dbReference type="Gene3D" id="3.40.50.300">
    <property type="entry name" value="P-loop containing nucleotide triphosphate hydrolases"/>
    <property type="match status" value="2"/>
</dbReference>
<dbReference type="GO" id="GO:0030422">
    <property type="term" value="P:siRNA processing"/>
    <property type="evidence" value="ECO:0007669"/>
    <property type="project" value="TreeGrafter"/>
</dbReference>
<keyword evidence="11" id="KW-0460">Magnesium</keyword>
<reference evidence="22" key="1">
    <citation type="submission" date="2021-06" db="EMBL/GenBank/DDBJ databases">
        <title>Parelaphostrongylus tenuis whole genome reference sequence.</title>
        <authorList>
            <person name="Garwood T.J."/>
            <person name="Larsen P.A."/>
            <person name="Fountain-Jones N.M."/>
            <person name="Garbe J.R."/>
            <person name="Macchietto M.G."/>
            <person name="Kania S.A."/>
            <person name="Gerhold R.W."/>
            <person name="Richards J.E."/>
            <person name="Wolf T.M."/>
        </authorList>
    </citation>
    <scope>NUCLEOTIDE SEQUENCE</scope>
    <source>
        <strain evidence="22">MNPRO001-30</strain>
        <tissue evidence="22">Meninges</tissue>
    </source>
</reference>
<keyword evidence="23" id="KW-1185">Reference proteome</keyword>
<dbReference type="InterPro" id="IPR038248">
    <property type="entry name" value="Dicer_dimer_sf"/>
</dbReference>
<dbReference type="GO" id="GO:0070578">
    <property type="term" value="C:RISC-loading complex"/>
    <property type="evidence" value="ECO:0007669"/>
    <property type="project" value="TreeGrafter"/>
</dbReference>
<sequence>MSVHNVVVITAQVFLDLIDHAYLDITRLAVLIFDECHHALGVKHPYRVIMNRVMRVPEAQQPRILGLTASLINDKTPPNRLEEKFSKLEHVLNCAIETASDLVTVSKYGAKPKEILVPSQSYDLNASCGGEIVSLLEEWRKFCSSTQEFDPNFDIDPRRPIQEAFNRTLAVLRQVGPWAAWKVSQMWEKELHKLTRQSFLQEKAVEFLIMGENCMSIIRKILEPKWNCFVDQRYVAYTLNVLLKHICRWESRFNFIQSDFVIGFSGGSFASDDSQALHKRQADVIRRFRQCELNLLVATSVLEEGVDVRQCNLVIKFDRPLDYRSYVQSKGRARKQDSRYFILVDEADRNSCSEDLRNFVQIENMLLRRNRTVHNPSSEVENGPSIMANVDECIPPYVVPSTGALVSLSSAIGLVNRYCAKLPSDIFTRLVPQSRLIPVEHMGGIWYRAELLLPINSPVKKPIILETPVGSKKLAQMAVALEACRILHIAGELNDHLLPVGRESIADLLSQLDEDPDEWAPGISAKVGSARRKQLYDKRVATALHEALPVKGKPCYIYVIELELLKEPTLESNPKRRRFANPLQYEYLFGFLSSRILPKIPPFPAYLRQGDMRVHLVRASSQVTLGSQHLTLIKHFHHYIFKDVLQLCKANLEFRLDSSTPVNTLIVPLHRTYSSTYGKWEYSINMKYVEEVVQMMGETPRVPSEEERRNFKFKAEDYRDAVVMPWYRSLEQPAFYYVAEILENLTPSSPFPDEEYTSFNEYFDKKYNLTIYDQTQNLLDVDFTSKINHLLLADEFRQKTLIDALGYSKEESTVPDNYDWVALSYPATYEEKQSLIVTKIQQLREENRASEIAAGRLPKEALDDENTFEVGVWVPVVVDPVNNENVPPSTVVLGDSFDTVGLMSSSVRAGGDLSDDEDADAVMMFDFAKYLAEKAGATKSDFAAPRPDIQAFGWGDLDDSVPDTPFQILGSASNQINMDSLIADVQSQILPPHPNAWKPSEEPTGVLMDIDGGPISTKKEGILTQGVAATLLEPTKLYLDKMEMLEDRERTVKEEIVDLMQFDDDNEDDYKTAADYDSEDEFIQMENGERQKFERDHAVAMNGKLTEGEVLAPELPKDQNRFSFASPSPSSSCVISNIELPLSYPEGSSADDKAYGVSPRLLLTALTTSNASDGINLERLETIGDSFLKYSVTDYLYHSHPNQHEGKLSFARSKEVSNCNLYRLGKRLGIPSLIVASKFDVYDSWLPPCYMPNNDFKAPNSEDAEERDKFIEDVLDGNETVQKLPKPVTGWDQADMNNDVRQLENGIETINFAKPSASSKALDELPPLPYNMLTQQYISDKSIADAVEALIGAHLLTLGPQPTLKVMKWFGLKVLTDDVVSMDPLLRFVNTSECPDMAERLLKDMWQQFNFSLLEDKIGYRFNNKAYLLQAFTHASYFKNRITGCYQRLEFLGDAVLDYMITRYLFEDERQYSPGVLTDLRSALVNNTIFASLAVKYDFHKHFIAMCPGLHHMIEKFVKLCSERNFLRC</sequence>
<dbReference type="InterPro" id="IPR003100">
    <property type="entry name" value="PAZ_dom"/>
</dbReference>
<evidence type="ECO:0000256" key="4">
    <source>
        <dbReference type="ARBA" id="ARBA00022723"/>
    </source>
</evidence>
<dbReference type="PROSITE" id="PS51194">
    <property type="entry name" value="HELICASE_CTER"/>
    <property type="match status" value="1"/>
</dbReference>
<dbReference type="PROSITE" id="PS50821">
    <property type="entry name" value="PAZ"/>
    <property type="match status" value="1"/>
</dbReference>
<gene>
    <name evidence="22" type="primary">DCR-1</name>
    <name evidence="22" type="ORF">KIN20_026017</name>
</gene>
<evidence type="ECO:0000256" key="13">
    <source>
        <dbReference type="ARBA" id="ARBA00023158"/>
    </source>
</evidence>
<keyword evidence="6" id="KW-0547">Nucleotide-binding</keyword>
<evidence type="ECO:0000256" key="1">
    <source>
        <dbReference type="ARBA" id="ARBA00001936"/>
    </source>
</evidence>
<evidence type="ECO:0000259" key="19">
    <source>
        <dbReference type="PROSITE" id="PS51192"/>
    </source>
</evidence>
<keyword evidence="8" id="KW-0378">Hydrolase</keyword>
<dbReference type="Pfam" id="PF20931">
    <property type="entry name" value="Dicer_platform"/>
    <property type="match status" value="1"/>
</dbReference>
<accession>A0AAD5MW32</accession>
<feature type="domain" description="Helicase ATP-binding" evidence="19">
    <location>
        <begin position="1"/>
        <end position="89"/>
    </location>
</feature>
<comment type="cofactor">
    <cofactor evidence="2">
        <name>Mg(2+)</name>
        <dbReference type="ChEBI" id="CHEBI:18420"/>
    </cofactor>
</comment>
<dbReference type="GO" id="GO:0005634">
    <property type="term" value="C:nucleus"/>
    <property type="evidence" value="ECO:0007669"/>
    <property type="project" value="TreeGrafter"/>
</dbReference>
<evidence type="ECO:0000256" key="11">
    <source>
        <dbReference type="ARBA" id="ARBA00022842"/>
    </source>
</evidence>
<dbReference type="SUPFAM" id="SSF52540">
    <property type="entry name" value="P-loop containing nucleoside triphosphate hydrolases"/>
    <property type="match status" value="1"/>
</dbReference>
<dbReference type="Pfam" id="PF02170">
    <property type="entry name" value="PAZ"/>
    <property type="match status" value="1"/>
</dbReference>
<evidence type="ECO:0000256" key="16">
    <source>
        <dbReference type="PROSITE-ProRule" id="PRU00657"/>
    </source>
</evidence>
<dbReference type="InterPro" id="IPR048513">
    <property type="entry name" value="Dicer_PBD"/>
</dbReference>
<dbReference type="GO" id="GO:0004530">
    <property type="term" value="F:deoxyribonuclease I activity"/>
    <property type="evidence" value="ECO:0007669"/>
    <property type="project" value="TreeGrafter"/>
</dbReference>
<dbReference type="InterPro" id="IPR014001">
    <property type="entry name" value="Helicase_ATP-bd"/>
</dbReference>
<dbReference type="PROSITE" id="PS51327">
    <property type="entry name" value="DICER_DSRBF"/>
    <property type="match status" value="1"/>
</dbReference>
<keyword evidence="4" id="KW-0479">Metal-binding</keyword>
<feature type="domain" description="RNase III" evidence="17">
    <location>
        <begin position="1411"/>
        <end position="1503"/>
    </location>
</feature>
<dbReference type="SUPFAM" id="SSF69065">
    <property type="entry name" value="RNase III domain-like"/>
    <property type="match status" value="2"/>
</dbReference>
<evidence type="ECO:0000256" key="6">
    <source>
        <dbReference type="ARBA" id="ARBA00022741"/>
    </source>
</evidence>
<dbReference type="PROSITE" id="PS51192">
    <property type="entry name" value="HELICASE_ATP_BIND_1"/>
    <property type="match status" value="1"/>
</dbReference>
<comment type="cofactor">
    <cofactor evidence="1">
        <name>Mn(2+)</name>
        <dbReference type="ChEBI" id="CHEBI:29035"/>
    </cofactor>
</comment>
<dbReference type="InterPro" id="IPR005034">
    <property type="entry name" value="Dicer_dimerisation"/>
</dbReference>
<evidence type="ECO:0000256" key="3">
    <source>
        <dbReference type="ARBA" id="ARBA00022722"/>
    </source>
</evidence>
<dbReference type="Gene3D" id="2.170.260.10">
    <property type="entry name" value="paz domain"/>
    <property type="match status" value="1"/>
</dbReference>
<dbReference type="GO" id="GO:0003723">
    <property type="term" value="F:RNA binding"/>
    <property type="evidence" value="ECO:0007669"/>
    <property type="project" value="UniProtKB-UniRule"/>
</dbReference>
<feature type="domain" description="Dicer dsRNA-binding fold" evidence="21">
    <location>
        <begin position="411"/>
        <end position="507"/>
    </location>
</feature>
<dbReference type="FunFam" id="1.10.1520.10:FF:000004">
    <property type="entry name" value="Endoribonuclease dicer-like 1"/>
    <property type="match status" value="1"/>
</dbReference>
<evidence type="ECO:0000256" key="12">
    <source>
        <dbReference type="ARBA" id="ARBA00022884"/>
    </source>
</evidence>
<dbReference type="InterPro" id="IPR048512">
    <property type="entry name" value="Dicer_platform"/>
</dbReference>
<evidence type="ECO:0000256" key="15">
    <source>
        <dbReference type="ARBA" id="ARBA00035116"/>
    </source>
</evidence>
<dbReference type="Pfam" id="PF00271">
    <property type="entry name" value="Helicase_C"/>
    <property type="match status" value="1"/>
</dbReference>
<keyword evidence="10" id="KW-0067">ATP-binding</keyword>
<comment type="similarity">
    <text evidence="15 16">Belongs to the helicase family. Dicer subfamily.</text>
</comment>
<dbReference type="PANTHER" id="PTHR14950:SF37">
    <property type="entry name" value="ENDORIBONUCLEASE DICER"/>
    <property type="match status" value="1"/>
</dbReference>
<dbReference type="PROSITE" id="PS50142">
    <property type="entry name" value="RNASE_3_2"/>
    <property type="match status" value="2"/>
</dbReference>